<dbReference type="InterPro" id="IPR024289">
    <property type="entry name" value="DUF3828"/>
</dbReference>
<dbReference type="EMBL" id="DAAYTU010000001">
    <property type="protein sequence ID" value="HAG5768510.1"/>
    <property type="molecule type" value="Genomic_DNA"/>
</dbReference>
<name>A0A789R931_ECOLX</name>
<accession>A0A789R931</accession>
<dbReference type="AlphaFoldDB" id="A0A789R931"/>
<comment type="caution">
    <text evidence="1">The sequence shown here is derived from an EMBL/GenBank/DDBJ whole genome shotgun (WGS) entry which is preliminary data.</text>
</comment>
<sequence length="311" mass="35408">MKMFLLIINILLIFPALAQSPSLTAEQTVRQIYQDYTGGTSVPYFGDGGEKAITSVRMQKALTLNDNLTLPGNIGWLDYDPVCDCQDYGDLVLENVAIPQTDADHATAIVRFRLYKEDKEKTTQTLKMVAENGRWVIDDVVSSHGSVWQAVNGENEKILTVLASLQKEQPEAFVDELFEHIADYSWPWTWVVSDTYRQAVNAFYKTTFRNGSNSDEDMQTERQFIYDNPICFGEETLFSHIDEIRTLEKTADAARIHIRFSLTNGNSEEQDLVLQRREGKWEVMDFIRPGSGSLLKQIEAKTTDRLKQGTE</sequence>
<dbReference type="Pfam" id="PF12883">
    <property type="entry name" value="DUF3828"/>
    <property type="match status" value="2"/>
</dbReference>
<protein>
    <submittedName>
        <fullName evidence="1">YbjP/YqhG family protein</fullName>
    </submittedName>
</protein>
<gene>
    <name evidence="1" type="ORF">GGB84_000073</name>
</gene>
<evidence type="ECO:0000313" key="1">
    <source>
        <dbReference type="EMBL" id="HAG5768510.1"/>
    </source>
</evidence>
<organism evidence="1">
    <name type="scientific">Escherichia coli</name>
    <dbReference type="NCBI Taxonomy" id="562"/>
    <lineage>
        <taxon>Bacteria</taxon>
        <taxon>Pseudomonadati</taxon>
        <taxon>Pseudomonadota</taxon>
        <taxon>Gammaproteobacteria</taxon>
        <taxon>Enterobacterales</taxon>
        <taxon>Enterobacteriaceae</taxon>
        <taxon>Escherichia</taxon>
    </lineage>
</organism>
<dbReference type="Gene3D" id="3.10.450.50">
    <property type="match status" value="1"/>
</dbReference>
<proteinExistence type="predicted"/>
<reference evidence="1" key="1">
    <citation type="journal article" date="2018" name="Genome Biol.">
        <title>SKESA: strategic k-mer extension for scrupulous assemblies.</title>
        <authorList>
            <person name="Souvorov A."/>
            <person name="Agarwala R."/>
            <person name="Lipman D.J."/>
        </authorList>
    </citation>
    <scope>NUCLEOTIDE SEQUENCE [LARGE SCALE GENOMIC DNA]</scope>
    <source>
        <strain evidence="1">1839</strain>
    </source>
</reference>
<reference evidence="1" key="2">
    <citation type="submission" date="2020-02" db="EMBL/GenBank/DDBJ databases">
        <authorList>
            <consortium name="NCBI Pathogen Detection Project"/>
        </authorList>
    </citation>
    <scope>NUCLEOTIDE SEQUENCE</scope>
    <source>
        <strain evidence="1">1839</strain>
    </source>
</reference>